<organism evidence="2 3">
    <name type="scientific">Laetiporus sulphureus 93-53</name>
    <dbReference type="NCBI Taxonomy" id="1314785"/>
    <lineage>
        <taxon>Eukaryota</taxon>
        <taxon>Fungi</taxon>
        <taxon>Dikarya</taxon>
        <taxon>Basidiomycota</taxon>
        <taxon>Agaricomycotina</taxon>
        <taxon>Agaricomycetes</taxon>
        <taxon>Polyporales</taxon>
        <taxon>Laetiporus</taxon>
    </lineage>
</organism>
<dbReference type="OrthoDB" id="3266934at2759"/>
<feature type="compositionally biased region" description="Pro residues" evidence="1">
    <location>
        <begin position="248"/>
        <end position="258"/>
    </location>
</feature>
<feature type="region of interest" description="Disordered" evidence="1">
    <location>
        <begin position="40"/>
        <end position="258"/>
    </location>
</feature>
<dbReference type="RefSeq" id="XP_040758408.1">
    <property type="nucleotide sequence ID" value="XM_040902841.1"/>
</dbReference>
<name>A0A165BBC2_9APHY</name>
<dbReference type="AlphaFoldDB" id="A0A165BBC2"/>
<proteinExistence type="predicted"/>
<gene>
    <name evidence="2" type="ORF">LAESUDRAFT_532294</name>
</gene>
<dbReference type="EMBL" id="KV427680">
    <property type="protein sequence ID" value="KZT00668.1"/>
    <property type="molecule type" value="Genomic_DNA"/>
</dbReference>
<evidence type="ECO:0000313" key="2">
    <source>
        <dbReference type="EMBL" id="KZT00668.1"/>
    </source>
</evidence>
<sequence>MCASVDRRPVNVLASASFKPKRLSSSASRMQAITHKHAGLSPDAFSMPSSAGHDTILGASASDEGGFSMSEETKVDHYPRSTEDIPVPYTSSDSFRRGRMPSTGQDSRAIALEKLSTGGHSGLPSPPGAHYDSGFGSSPTDTPYTPNMSPISPTTSPATGRAVRRQTTRKPVPSYSPSLIINQAEPNLSPQASVIATDDESSGSGASTPRGASHSREDLRRSFGHLPQLSHKASFGMGDSRPVHYLVPDPPPAAHPRR</sequence>
<feature type="compositionally biased region" description="Polar residues" evidence="1">
    <location>
        <begin position="135"/>
        <end position="158"/>
    </location>
</feature>
<evidence type="ECO:0000313" key="3">
    <source>
        <dbReference type="Proteomes" id="UP000076871"/>
    </source>
</evidence>
<feature type="compositionally biased region" description="Basic and acidic residues" evidence="1">
    <location>
        <begin position="71"/>
        <end position="83"/>
    </location>
</feature>
<dbReference type="Proteomes" id="UP000076871">
    <property type="component" value="Unassembled WGS sequence"/>
</dbReference>
<dbReference type="InParanoid" id="A0A165BBC2"/>
<reference evidence="2 3" key="1">
    <citation type="journal article" date="2016" name="Mol. Biol. Evol.">
        <title>Comparative Genomics of Early-Diverging Mushroom-Forming Fungi Provides Insights into the Origins of Lignocellulose Decay Capabilities.</title>
        <authorList>
            <person name="Nagy L.G."/>
            <person name="Riley R."/>
            <person name="Tritt A."/>
            <person name="Adam C."/>
            <person name="Daum C."/>
            <person name="Floudas D."/>
            <person name="Sun H."/>
            <person name="Yadav J.S."/>
            <person name="Pangilinan J."/>
            <person name="Larsson K.H."/>
            <person name="Matsuura K."/>
            <person name="Barry K."/>
            <person name="Labutti K."/>
            <person name="Kuo R."/>
            <person name="Ohm R.A."/>
            <person name="Bhattacharya S.S."/>
            <person name="Shirouzu T."/>
            <person name="Yoshinaga Y."/>
            <person name="Martin F.M."/>
            <person name="Grigoriev I.V."/>
            <person name="Hibbett D.S."/>
        </authorList>
    </citation>
    <scope>NUCLEOTIDE SEQUENCE [LARGE SCALE GENOMIC DNA]</scope>
    <source>
        <strain evidence="2 3">93-53</strain>
    </source>
</reference>
<accession>A0A165BBC2</accession>
<protein>
    <submittedName>
        <fullName evidence="2">Uncharacterized protein</fullName>
    </submittedName>
</protein>
<dbReference type="GeneID" id="63819872"/>
<keyword evidence="3" id="KW-1185">Reference proteome</keyword>
<feature type="compositionally biased region" description="Polar residues" evidence="1">
    <location>
        <begin position="175"/>
        <end position="194"/>
    </location>
</feature>
<evidence type="ECO:0000256" key="1">
    <source>
        <dbReference type="SAM" id="MobiDB-lite"/>
    </source>
</evidence>